<comment type="pathway">
    <text evidence="1">Lipid metabolism.</text>
</comment>
<evidence type="ECO:0000313" key="7">
    <source>
        <dbReference type="Proteomes" id="UP001156870"/>
    </source>
</evidence>
<dbReference type="Gene3D" id="3.40.50.150">
    <property type="entry name" value="Vaccinia Virus protein VP39"/>
    <property type="match status" value="1"/>
</dbReference>
<proteinExistence type="predicted"/>
<gene>
    <name evidence="6" type="ORF">GCM10007877_14610</name>
</gene>
<dbReference type="CDD" id="cd02440">
    <property type="entry name" value="AdoMet_MTases"/>
    <property type="match status" value="1"/>
</dbReference>
<evidence type="ECO:0000256" key="3">
    <source>
        <dbReference type="ARBA" id="ARBA00022679"/>
    </source>
</evidence>
<comment type="pathway">
    <text evidence="4">Phospholipid metabolism.</text>
</comment>
<comment type="caution">
    <text evidence="6">The sequence shown here is derived from an EMBL/GenBank/DDBJ whole genome shotgun (WGS) entry which is preliminary data.</text>
</comment>
<dbReference type="RefSeq" id="WP_232595677.1">
    <property type="nucleotide sequence ID" value="NZ_BSPD01000034.1"/>
</dbReference>
<dbReference type="PANTHER" id="PTHR44307:SF2">
    <property type="entry name" value="PHOSPHOETHANOLAMINE METHYLTRANSFERASE ISOFORM X1"/>
    <property type="match status" value="1"/>
</dbReference>
<keyword evidence="7" id="KW-1185">Reference proteome</keyword>
<evidence type="ECO:0000256" key="4">
    <source>
        <dbReference type="ARBA" id="ARBA00025707"/>
    </source>
</evidence>
<name>A0AA37WP69_9GAMM</name>
<dbReference type="InterPro" id="IPR029063">
    <property type="entry name" value="SAM-dependent_MTases_sf"/>
</dbReference>
<dbReference type="EMBL" id="BSPD01000034">
    <property type="protein sequence ID" value="GLS25747.1"/>
    <property type="molecule type" value="Genomic_DNA"/>
</dbReference>
<evidence type="ECO:0000256" key="2">
    <source>
        <dbReference type="ARBA" id="ARBA00022603"/>
    </source>
</evidence>
<protein>
    <submittedName>
        <fullName evidence="6">Methyltransferase</fullName>
    </submittedName>
</protein>
<evidence type="ECO:0000256" key="1">
    <source>
        <dbReference type="ARBA" id="ARBA00005189"/>
    </source>
</evidence>
<keyword evidence="3" id="KW-0808">Transferase</keyword>
<dbReference type="InterPro" id="IPR013216">
    <property type="entry name" value="Methyltransf_11"/>
</dbReference>
<dbReference type="GO" id="GO:0008757">
    <property type="term" value="F:S-adenosylmethionine-dependent methyltransferase activity"/>
    <property type="evidence" value="ECO:0007669"/>
    <property type="project" value="InterPro"/>
</dbReference>
<organism evidence="6 7">
    <name type="scientific">Marinibactrum halimedae</name>
    <dbReference type="NCBI Taxonomy" id="1444977"/>
    <lineage>
        <taxon>Bacteria</taxon>
        <taxon>Pseudomonadati</taxon>
        <taxon>Pseudomonadota</taxon>
        <taxon>Gammaproteobacteria</taxon>
        <taxon>Cellvibrionales</taxon>
        <taxon>Cellvibrionaceae</taxon>
        <taxon>Marinibactrum</taxon>
    </lineage>
</organism>
<evidence type="ECO:0000259" key="5">
    <source>
        <dbReference type="Pfam" id="PF08241"/>
    </source>
</evidence>
<dbReference type="Pfam" id="PF08241">
    <property type="entry name" value="Methyltransf_11"/>
    <property type="match status" value="1"/>
</dbReference>
<dbReference type="GO" id="GO:0032259">
    <property type="term" value="P:methylation"/>
    <property type="evidence" value="ECO:0007669"/>
    <property type="project" value="UniProtKB-KW"/>
</dbReference>
<dbReference type="Proteomes" id="UP001156870">
    <property type="component" value="Unassembled WGS sequence"/>
</dbReference>
<evidence type="ECO:0000313" key="6">
    <source>
        <dbReference type="EMBL" id="GLS25747.1"/>
    </source>
</evidence>
<accession>A0AA37WP69</accession>
<keyword evidence="2 6" id="KW-0489">Methyltransferase</keyword>
<feature type="domain" description="Methyltransferase type 11" evidence="5">
    <location>
        <begin position="59"/>
        <end position="156"/>
    </location>
</feature>
<sequence length="239" mass="27822">MVHPLSPNLEKDKKEWVEETSFGKWFLTTDIWYKYVLKETILNLRDLIDGQFKTQGKLLEVGCGEGRSFSLLESVFQPASIVAVDIDMSLLERAEQTAQACSVPVEVFQASAKSMDFPENTFDIIFCHQLLHHIAFQEEALTEFKRVLKPGGKLLVSESCRDFLNVWWVKYFFRHPKMRQKNAQEYKALVKKMGFEFQESDVLETTPWWSKRDLGVLEKYHLQFWKSSVSEISIVATKP</sequence>
<dbReference type="PANTHER" id="PTHR44307">
    <property type="entry name" value="PHOSPHOETHANOLAMINE METHYLTRANSFERASE"/>
    <property type="match status" value="1"/>
</dbReference>
<reference evidence="6 7" key="1">
    <citation type="journal article" date="2014" name="Int. J. Syst. Evol. Microbiol.">
        <title>Complete genome sequence of Corynebacterium casei LMG S-19264T (=DSM 44701T), isolated from a smear-ripened cheese.</title>
        <authorList>
            <consortium name="US DOE Joint Genome Institute (JGI-PGF)"/>
            <person name="Walter F."/>
            <person name="Albersmeier A."/>
            <person name="Kalinowski J."/>
            <person name="Ruckert C."/>
        </authorList>
    </citation>
    <scope>NUCLEOTIDE SEQUENCE [LARGE SCALE GENOMIC DNA]</scope>
    <source>
        <strain evidence="6 7">NBRC 110095</strain>
    </source>
</reference>
<dbReference type="AlphaFoldDB" id="A0AA37WP69"/>
<dbReference type="SUPFAM" id="SSF53335">
    <property type="entry name" value="S-adenosyl-L-methionine-dependent methyltransferases"/>
    <property type="match status" value="1"/>
</dbReference>